<evidence type="ECO:0000259" key="7">
    <source>
        <dbReference type="SMART" id="SM00906"/>
    </source>
</evidence>
<dbReference type="Proteomes" id="UP001150941">
    <property type="component" value="Unassembled WGS sequence"/>
</dbReference>
<dbReference type="SMART" id="SM00906">
    <property type="entry name" value="Fungal_trans"/>
    <property type="match status" value="1"/>
</dbReference>
<keyword evidence="9" id="KW-1185">Reference proteome</keyword>
<name>A0A9W9NGW2_9EURO</name>
<reference evidence="8" key="1">
    <citation type="submission" date="2022-11" db="EMBL/GenBank/DDBJ databases">
        <authorList>
            <person name="Petersen C."/>
        </authorList>
    </citation>
    <scope>NUCLEOTIDE SEQUENCE</scope>
    <source>
        <strain evidence="8">IBT 19713</strain>
    </source>
</reference>
<evidence type="ECO:0000313" key="8">
    <source>
        <dbReference type="EMBL" id="KAJ5219523.1"/>
    </source>
</evidence>
<evidence type="ECO:0000256" key="5">
    <source>
        <dbReference type="ARBA" id="ARBA00023242"/>
    </source>
</evidence>
<evidence type="ECO:0000256" key="6">
    <source>
        <dbReference type="SAM" id="MobiDB-lite"/>
    </source>
</evidence>
<gene>
    <name evidence="8" type="ORF">N7468_008727</name>
</gene>
<keyword evidence="3" id="KW-0805">Transcription regulation</keyword>
<reference evidence="8" key="2">
    <citation type="journal article" date="2023" name="IMA Fungus">
        <title>Comparative genomic study of the Penicillium genus elucidates a diverse pangenome and 15 lateral gene transfer events.</title>
        <authorList>
            <person name="Petersen C."/>
            <person name="Sorensen T."/>
            <person name="Nielsen M.R."/>
            <person name="Sondergaard T.E."/>
            <person name="Sorensen J.L."/>
            <person name="Fitzpatrick D.A."/>
            <person name="Frisvad J.C."/>
            <person name="Nielsen K.L."/>
        </authorList>
    </citation>
    <scope>NUCLEOTIDE SEQUENCE</scope>
    <source>
        <strain evidence="8">IBT 19713</strain>
    </source>
</reference>
<feature type="region of interest" description="Disordered" evidence="6">
    <location>
        <begin position="345"/>
        <end position="366"/>
    </location>
</feature>
<evidence type="ECO:0000256" key="2">
    <source>
        <dbReference type="ARBA" id="ARBA00022723"/>
    </source>
</evidence>
<dbReference type="RefSeq" id="XP_058326353.1">
    <property type="nucleotide sequence ID" value="XM_058478023.1"/>
</dbReference>
<dbReference type="GO" id="GO:0008270">
    <property type="term" value="F:zinc ion binding"/>
    <property type="evidence" value="ECO:0007669"/>
    <property type="project" value="InterPro"/>
</dbReference>
<evidence type="ECO:0000313" key="9">
    <source>
        <dbReference type="Proteomes" id="UP001150941"/>
    </source>
</evidence>
<dbReference type="GO" id="GO:0006351">
    <property type="term" value="P:DNA-templated transcription"/>
    <property type="evidence" value="ECO:0007669"/>
    <property type="project" value="InterPro"/>
</dbReference>
<accession>A0A9W9NGW2</accession>
<protein>
    <submittedName>
        <fullName evidence="8">Transcription factor (Predicted)</fullName>
    </submittedName>
</protein>
<dbReference type="CDD" id="cd12148">
    <property type="entry name" value="fungal_TF_MHR"/>
    <property type="match status" value="1"/>
</dbReference>
<dbReference type="InterPro" id="IPR007219">
    <property type="entry name" value="XnlR_reg_dom"/>
</dbReference>
<dbReference type="Pfam" id="PF04082">
    <property type="entry name" value="Fungal_trans"/>
    <property type="match status" value="1"/>
</dbReference>
<evidence type="ECO:0000256" key="1">
    <source>
        <dbReference type="ARBA" id="ARBA00004123"/>
    </source>
</evidence>
<dbReference type="GO" id="GO:0003677">
    <property type="term" value="F:DNA binding"/>
    <property type="evidence" value="ECO:0007669"/>
    <property type="project" value="InterPro"/>
</dbReference>
<organism evidence="8 9">
    <name type="scientific">Penicillium chermesinum</name>
    <dbReference type="NCBI Taxonomy" id="63820"/>
    <lineage>
        <taxon>Eukaryota</taxon>
        <taxon>Fungi</taxon>
        <taxon>Dikarya</taxon>
        <taxon>Ascomycota</taxon>
        <taxon>Pezizomycotina</taxon>
        <taxon>Eurotiomycetes</taxon>
        <taxon>Eurotiomycetidae</taxon>
        <taxon>Eurotiales</taxon>
        <taxon>Aspergillaceae</taxon>
        <taxon>Penicillium</taxon>
    </lineage>
</organism>
<proteinExistence type="predicted"/>
<dbReference type="GO" id="GO:0000981">
    <property type="term" value="F:DNA-binding transcription factor activity, RNA polymerase II-specific"/>
    <property type="evidence" value="ECO:0007669"/>
    <property type="project" value="InterPro"/>
</dbReference>
<comment type="caution">
    <text evidence="8">The sequence shown here is derived from an EMBL/GenBank/DDBJ whole genome shotgun (WGS) entry which is preliminary data.</text>
</comment>
<feature type="domain" description="Xylanolytic transcriptional activator regulatory" evidence="7">
    <location>
        <begin position="6"/>
        <end position="78"/>
    </location>
</feature>
<comment type="subcellular location">
    <subcellularLocation>
        <location evidence="1">Nucleus</location>
    </subcellularLocation>
</comment>
<keyword evidence="4" id="KW-0804">Transcription</keyword>
<sequence length="471" mass="53537">MATSKAWLHIGLAVRMAQMLRMRNEYNWRYVPRKREIRRRTFWACVILDRLVAYCTFRTQTIDVSLINLHLPCNDIAFAFGHDCPGPKVELGVIAPPDPAESLLACFVKVLLLWSPVAQAYVDRGRRSSQCPLFEPTGKAWHDQAKIKEFLRSLPDEMQWSESNIRAHRCLGQLSHFIGMHFLLQHALFLPHHEYLPQLEDADILESVTPIGRLDAEGLRSDHISISIAGANRVVEMLRLIDTRPFRLEYSPPGICLAIPMVTSASVLLWIHHCSRLVHTGAMRFTDRDIDQAASDVDYLLLLLDGWARTWSLAKSFANSIRLLNEFYQTLRGVDKRGAVPGTTYTFNRRTGEDTDGGIESEVASPAPRYDGHRFPELLGIPHATYYKIRLITGLVHEQPELGRMLSRISNDSFAAVETQSETWGEEIDVGFEMDFSWMNDVNMFNSCSGPLFSDSTHNCKNDVEYSLITS</sequence>
<dbReference type="PANTHER" id="PTHR47338:SF5">
    <property type="entry name" value="ZN(II)2CYS6 TRANSCRIPTION FACTOR (EUROFUNG)"/>
    <property type="match status" value="1"/>
</dbReference>
<dbReference type="InterPro" id="IPR050815">
    <property type="entry name" value="TF_fung"/>
</dbReference>
<dbReference type="PANTHER" id="PTHR47338">
    <property type="entry name" value="ZN(II)2CYS6 TRANSCRIPTION FACTOR (EUROFUNG)-RELATED"/>
    <property type="match status" value="1"/>
</dbReference>
<dbReference type="OrthoDB" id="4356994at2759"/>
<dbReference type="GO" id="GO:0005634">
    <property type="term" value="C:nucleus"/>
    <property type="evidence" value="ECO:0007669"/>
    <property type="project" value="UniProtKB-SubCell"/>
</dbReference>
<dbReference type="GeneID" id="83205326"/>
<keyword evidence="2" id="KW-0479">Metal-binding</keyword>
<dbReference type="EMBL" id="JAPQKS010000007">
    <property type="protein sequence ID" value="KAJ5219523.1"/>
    <property type="molecule type" value="Genomic_DNA"/>
</dbReference>
<dbReference type="AlphaFoldDB" id="A0A9W9NGW2"/>
<evidence type="ECO:0000256" key="4">
    <source>
        <dbReference type="ARBA" id="ARBA00023163"/>
    </source>
</evidence>
<keyword evidence="5" id="KW-0539">Nucleus</keyword>
<evidence type="ECO:0000256" key="3">
    <source>
        <dbReference type="ARBA" id="ARBA00023015"/>
    </source>
</evidence>